<dbReference type="EMBL" id="RQVS01000011">
    <property type="protein sequence ID" value="RRJ86224.1"/>
    <property type="molecule type" value="Genomic_DNA"/>
</dbReference>
<organism evidence="6 7">
    <name type="scientific">Gulosibacter macacae</name>
    <dbReference type="NCBI Taxonomy" id="2488791"/>
    <lineage>
        <taxon>Bacteria</taxon>
        <taxon>Bacillati</taxon>
        <taxon>Actinomycetota</taxon>
        <taxon>Actinomycetes</taxon>
        <taxon>Micrococcales</taxon>
        <taxon>Microbacteriaceae</taxon>
        <taxon>Gulosibacter</taxon>
    </lineage>
</organism>
<accession>A0A3P3VUU6</accession>
<keyword evidence="7" id="KW-1185">Reference proteome</keyword>
<dbReference type="AlphaFoldDB" id="A0A3P3VUU6"/>
<evidence type="ECO:0000256" key="2">
    <source>
        <dbReference type="ARBA" id="ARBA00022908"/>
    </source>
</evidence>
<dbReference type="Gene3D" id="1.10.443.10">
    <property type="entry name" value="Intergrase catalytic core"/>
    <property type="match status" value="1"/>
</dbReference>
<dbReference type="InterPro" id="IPR053876">
    <property type="entry name" value="Phage_int_M"/>
</dbReference>
<sequence>MARPRLEPGEIGAIQIRTLASGRVQATAKMRDEIGELRRLKSIGGTEDEARTGLAKQAEDIRYRTVGPVLALDATIAQACEVFVYEKEQSQTVEDTTMESYRSTIRHVVNPACGNLPLKDLSVLRCNRILQSIREQKSLSAARRARSVLSQVCQTGIEHEVLTANPIRDARRLPLPEKKESVLNPAQVMVVQSLIHDWRKDGDGYGPRPNVAVLEHVMWIMIGTSARIGEVLGLRRCDVDVTSRPATVLIAGTIKQSKANGLYRKNTPKRSRQKRRVALPSFSAAAIRRQLATADRDPEAFLFSTKTGRPLSVSNYERLLRTFVDDNAEGLRRAGIDPTEFSTHIFRRTTATIIDAAAGITLASRLLGHANEQVTRSNYVVTAEMVDPVTADIMDDAFTAMLGTAGSSLGSDLL</sequence>
<evidence type="ECO:0000256" key="1">
    <source>
        <dbReference type="ARBA" id="ARBA00008857"/>
    </source>
</evidence>
<dbReference type="GO" id="GO:0006310">
    <property type="term" value="P:DNA recombination"/>
    <property type="evidence" value="ECO:0007669"/>
    <property type="project" value="UniProtKB-KW"/>
</dbReference>
<dbReference type="InterPro" id="IPR050808">
    <property type="entry name" value="Phage_Integrase"/>
</dbReference>
<proteinExistence type="inferred from homology"/>
<dbReference type="InterPro" id="IPR013762">
    <property type="entry name" value="Integrase-like_cat_sf"/>
</dbReference>
<protein>
    <submittedName>
        <fullName evidence="6">Integrase</fullName>
    </submittedName>
</protein>
<reference evidence="6 7" key="1">
    <citation type="submission" date="2018-11" db="EMBL/GenBank/DDBJ databases">
        <title>YIM 102482-1 draft genome.</title>
        <authorList>
            <person name="Li G."/>
            <person name="Jiang Y."/>
        </authorList>
    </citation>
    <scope>NUCLEOTIDE SEQUENCE [LARGE SCALE GENOMIC DNA]</scope>
    <source>
        <strain evidence="6 7">YIM 102482-1</strain>
    </source>
</reference>
<name>A0A3P3VUU6_9MICO</name>
<dbReference type="OrthoDB" id="4326943at2"/>
<evidence type="ECO:0000259" key="5">
    <source>
        <dbReference type="PROSITE" id="PS51898"/>
    </source>
</evidence>
<dbReference type="InterPro" id="IPR002104">
    <property type="entry name" value="Integrase_catalytic"/>
</dbReference>
<evidence type="ECO:0000313" key="7">
    <source>
        <dbReference type="Proteomes" id="UP000274391"/>
    </source>
</evidence>
<keyword evidence="4" id="KW-0233">DNA recombination</keyword>
<comment type="similarity">
    <text evidence="1">Belongs to the 'phage' integrase family.</text>
</comment>
<dbReference type="PROSITE" id="PS51898">
    <property type="entry name" value="TYR_RECOMBINASE"/>
    <property type="match status" value="1"/>
</dbReference>
<dbReference type="GO" id="GO:0003677">
    <property type="term" value="F:DNA binding"/>
    <property type="evidence" value="ECO:0007669"/>
    <property type="project" value="UniProtKB-KW"/>
</dbReference>
<gene>
    <name evidence="6" type="ORF">EG850_09940</name>
</gene>
<comment type="caution">
    <text evidence="6">The sequence shown here is derived from an EMBL/GenBank/DDBJ whole genome shotgun (WGS) entry which is preliminary data.</text>
</comment>
<evidence type="ECO:0000256" key="3">
    <source>
        <dbReference type="ARBA" id="ARBA00023125"/>
    </source>
</evidence>
<dbReference type="Gene3D" id="1.10.150.130">
    <property type="match status" value="1"/>
</dbReference>
<dbReference type="Pfam" id="PF00589">
    <property type="entry name" value="Phage_integrase"/>
    <property type="match status" value="1"/>
</dbReference>
<dbReference type="GO" id="GO:0015074">
    <property type="term" value="P:DNA integration"/>
    <property type="evidence" value="ECO:0007669"/>
    <property type="project" value="UniProtKB-KW"/>
</dbReference>
<dbReference type="InterPro" id="IPR011010">
    <property type="entry name" value="DNA_brk_join_enz"/>
</dbReference>
<keyword evidence="3" id="KW-0238">DNA-binding</keyword>
<dbReference type="PANTHER" id="PTHR30629">
    <property type="entry name" value="PROPHAGE INTEGRASE"/>
    <property type="match status" value="1"/>
</dbReference>
<evidence type="ECO:0000313" key="6">
    <source>
        <dbReference type="EMBL" id="RRJ86224.1"/>
    </source>
</evidence>
<dbReference type="InterPro" id="IPR010998">
    <property type="entry name" value="Integrase_recombinase_N"/>
</dbReference>
<dbReference type="SUPFAM" id="SSF56349">
    <property type="entry name" value="DNA breaking-rejoining enzymes"/>
    <property type="match status" value="1"/>
</dbReference>
<evidence type="ECO:0000256" key="4">
    <source>
        <dbReference type="ARBA" id="ARBA00023172"/>
    </source>
</evidence>
<keyword evidence="2" id="KW-0229">DNA integration</keyword>
<dbReference type="PANTHER" id="PTHR30629:SF2">
    <property type="entry name" value="PROPHAGE INTEGRASE INTS-RELATED"/>
    <property type="match status" value="1"/>
</dbReference>
<feature type="domain" description="Tyr recombinase" evidence="5">
    <location>
        <begin position="178"/>
        <end position="396"/>
    </location>
</feature>
<dbReference type="Pfam" id="PF22022">
    <property type="entry name" value="Phage_int_M"/>
    <property type="match status" value="1"/>
</dbReference>
<dbReference type="Proteomes" id="UP000274391">
    <property type="component" value="Unassembled WGS sequence"/>
</dbReference>